<sequence length="60" mass="6910">MIKNTILENSNLTEKEKSILIIKLNNSNIFYKLDEDLLNLSDLIGISKNNLTKIFNKTID</sequence>
<dbReference type="KEGG" id="vg:30306817"/>
<dbReference type="EMBL" id="KU599879">
    <property type="protein sequence ID" value="ANB40423.1"/>
    <property type="molecule type" value="Genomic_DNA"/>
</dbReference>
<proteinExistence type="predicted"/>
<protein>
    <submittedName>
        <fullName evidence="1">Uncharacterized protein</fullName>
    </submittedName>
</protein>
<dbReference type="Proteomes" id="UP000202240">
    <property type="component" value="Segment"/>
</dbReference>
<dbReference type="GeneID" id="30306817"/>
<dbReference type="RefSeq" id="YP_009321147.1">
    <property type="nucleotide sequence ID" value="NC_031904.1"/>
</dbReference>
<reference evidence="1 2" key="1">
    <citation type="submission" date="2016-01" db="EMBL/GenBank/DDBJ databases">
        <title>Molecular aspects and genomic diversity of bacteriophages-specific to fish pathogen Flavobacterium psychrophilum.</title>
        <authorList>
            <person name="Castillo D."/>
            <person name="Middelboe M."/>
        </authorList>
    </citation>
    <scope>NUCLEOTIDE SEQUENCE [LARGE SCALE GENOMIC DNA]</scope>
</reference>
<organism evidence="1 2">
    <name type="scientific">Flavobacterium phage Fpv3</name>
    <dbReference type="NCBI Taxonomy" id="1814284"/>
    <lineage>
        <taxon>Viruses</taxon>
        <taxon>Duplodnaviria</taxon>
        <taxon>Heunggongvirae</taxon>
        <taxon>Uroviricota</taxon>
        <taxon>Caudoviricetes</taxon>
        <taxon>Fipvunavirus</taxon>
        <taxon>Fipvunavirus Fpv4</taxon>
    </lineage>
</organism>
<accession>A0A1B0WL45</accession>
<name>A0A1B0WL45_9CAUD</name>
<evidence type="ECO:0000313" key="1">
    <source>
        <dbReference type="EMBL" id="ANB40423.1"/>
    </source>
</evidence>
<dbReference type="OrthoDB" id="38396at10239"/>
<evidence type="ECO:0000313" key="2">
    <source>
        <dbReference type="Proteomes" id="UP000202240"/>
    </source>
</evidence>